<dbReference type="InterPro" id="IPR000683">
    <property type="entry name" value="Gfo/Idh/MocA-like_OxRdtase_N"/>
</dbReference>
<comment type="similarity">
    <text evidence="1">Belongs to the Gfo/Idh/MocA family.</text>
</comment>
<dbReference type="RefSeq" id="WP_180939853.1">
    <property type="nucleotide sequence ID" value="NZ_CP041238.1"/>
</dbReference>
<accession>A0A859QET4</accession>
<dbReference type="Gene3D" id="3.30.360.10">
    <property type="entry name" value="Dihydrodipicolinate Reductase, domain 2"/>
    <property type="match status" value="1"/>
</dbReference>
<dbReference type="SUPFAM" id="SSF55347">
    <property type="entry name" value="Glyceraldehyde-3-phosphate dehydrogenase-like, C-terminal domain"/>
    <property type="match status" value="1"/>
</dbReference>
<reference evidence="5 6" key="1">
    <citation type="submission" date="2019-06" db="EMBL/GenBank/DDBJ databases">
        <title>Complete genome sequence of Ensifer mexicanus ITTG R7 isolated from nodules of Acacia angustissima (Mill.) Kuntze.</title>
        <authorList>
            <person name="Rincon-Rosales R."/>
            <person name="Rogel M.A."/>
            <person name="Guerrero G."/>
            <person name="Rincon-Molina C.I."/>
            <person name="Lopez-Lopez A."/>
            <person name="Martinez-Romero E."/>
        </authorList>
    </citation>
    <scope>NUCLEOTIDE SEQUENCE [LARGE SCALE GENOMIC DNA]</scope>
    <source>
        <strain evidence="5 6">ITTG R7</strain>
    </source>
</reference>
<protein>
    <submittedName>
        <fullName evidence="5">Gfo/Idh/MocA family oxidoreductase</fullName>
    </submittedName>
</protein>
<dbReference type="AlphaFoldDB" id="A0A859QET4"/>
<proteinExistence type="inferred from homology"/>
<dbReference type="Pfam" id="PF22725">
    <property type="entry name" value="GFO_IDH_MocA_C3"/>
    <property type="match status" value="1"/>
</dbReference>
<evidence type="ECO:0000256" key="2">
    <source>
        <dbReference type="ARBA" id="ARBA00023002"/>
    </source>
</evidence>
<evidence type="ECO:0000313" key="6">
    <source>
        <dbReference type="Proteomes" id="UP000510721"/>
    </source>
</evidence>
<dbReference type="PANTHER" id="PTHR22604">
    <property type="entry name" value="OXIDOREDUCTASES"/>
    <property type="match status" value="1"/>
</dbReference>
<evidence type="ECO:0000259" key="3">
    <source>
        <dbReference type="Pfam" id="PF01408"/>
    </source>
</evidence>
<dbReference type="SUPFAM" id="SSF51735">
    <property type="entry name" value="NAD(P)-binding Rossmann-fold domains"/>
    <property type="match status" value="1"/>
</dbReference>
<dbReference type="GO" id="GO:0000166">
    <property type="term" value="F:nucleotide binding"/>
    <property type="evidence" value="ECO:0007669"/>
    <property type="project" value="InterPro"/>
</dbReference>
<dbReference type="GO" id="GO:0016491">
    <property type="term" value="F:oxidoreductase activity"/>
    <property type="evidence" value="ECO:0007669"/>
    <property type="project" value="UniProtKB-KW"/>
</dbReference>
<dbReference type="Proteomes" id="UP000510721">
    <property type="component" value="Chromosome"/>
</dbReference>
<keyword evidence="2" id="KW-0560">Oxidoreductase</keyword>
<dbReference type="Pfam" id="PF01408">
    <property type="entry name" value="GFO_IDH_MocA"/>
    <property type="match status" value="1"/>
</dbReference>
<dbReference type="PANTHER" id="PTHR22604:SF105">
    <property type="entry name" value="TRANS-1,2-DIHYDROBENZENE-1,2-DIOL DEHYDROGENASE"/>
    <property type="match status" value="1"/>
</dbReference>
<organism evidence="5 6">
    <name type="scientific">Sinorhizobium mexicanum</name>
    <dbReference type="NCBI Taxonomy" id="375549"/>
    <lineage>
        <taxon>Bacteria</taxon>
        <taxon>Pseudomonadati</taxon>
        <taxon>Pseudomonadota</taxon>
        <taxon>Alphaproteobacteria</taxon>
        <taxon>Hyphomicrobiales</taxon>
        <taxon>Rhizobiaceae</taxon>
        <taxon>Sinorhizobium/Ensifer group</taxon>
        <taxon>Sinorhizobium</taxon>
    </lineage>
</organism>
<dbReference type="KEGG" id="emx:FKV68_01820"/>
<feature type="domain" description="Gfo/Idh/MocA-like oxidoreductase N-terminal" evidence="3">
    <location>
        <begin position="3"/>
        <end position="121"/>
    </location>
</feature>
<sequence length="328" mass="36590">MLRFGILSTAKIGRELVVPAIQDAENCVVSAIASRDFAKAREMADRFSVPHAFGSYEEMLASDAIDAVYIPLPTSQHVDWTIKAADAGKHVLCEKPIALKAEEIDALIAARDRNKVLVSEAFMVTYSPVWRKVRSLLAEGAIGKLRHVQGAFTYYNRDPGNMRNVPQLGGGGLPDIGVYPTITTRFVTGKEPVRVQANTDRDPEFGTDIYSSVRADFGDFELSFYISTQLAARQVMVFHGDKGYIEVKSPFNADRYGREEVELTNQNHGQSQLFRFQDARQYKLEAEAFSRAATGQPEEVVTLENSRLNQKLIDAIYRASEKDGWETV</sequence>
<dbReference type="Gene3D" id="3.40.50.720">
    <property type="entry name" value="NAD(P)-binding Rossmann-like Domain"/>
    <property type="match status" value="1"/>
</dbReference>
<dbReference type="InterPro" id="IPR055170">
    <property type="entry name" value="GFO_IDH_MocA-like_dom"/>
</dbReference>
<dbReference type="EMBL" id="CP041238">
    <property type="protein sequence ID" value="QLL60265.1"/>
    <property type="molecule type" value="Genomic_DNA"/>
</dbReference>
<dbReference type="InterPro" id="IPR036291">
    <property type="entry name" value="NAD(P)-bd_dom_sf"/>
</dbReference>
<name>A0A859QET4_9HYPH</name>
<gene>
    <name evidence="5" type="ORF">FKV68_01820</name>
</gene>
<keyword evidence="6" id="KW-1185">Reference proteome</keyword>
<feature type="domain" description="GFO/IDH/MocA-like oxidoreductase" evidence="4">
    <location>
        <begin position="130"/>
        <end position="246"/>
    </location>
</feature>
<evidence type="ECO:0000313" key="5">
    <source>
        <dbReference type="EMBL" id="QLL60265.1"/>
    </source>
</evidence>
<evidence type="ECO:0000256" key="1">
    <source>
        <dbReference type="ARBA" id="ARBA00010928"/>
    </source>
</evidence>
<dbReference type="InterPro" id="IPR050984">
    <property type="entry name" value="Gfo/Idh/MocA_domain"/>
</dbReference>
<evidence type="ECO:0000259" key="4">
    <source>
        <dbReference type="Pfam" id="PF22725"/>
    </source>
</evidence>